<dbReference type="OrthoDB" id="2536450at2759"/>
<dbReference type="Proteomes" id="UP000615446">
    <property type="component" value="Unassembled WGS sequence"/>
</dbReference>
<keyword evidence="1" id="KW-0472">Membrane</keyword>
<protein>
    <recommendedName>
        <fullName evidence="2">DUF7729 domain-containing protein</fullName>
    </recommendedName>
</protein>
<dbReference type="InterPro" id="IPR056146">
    <property type="entry name" value="DUF7729"/>
</dbReference>
<evidence type="ECO:0000259" key="2">
    <source>
        <dbReference type="Pfam" id="PF24855"/>
    </source>
</evidence>
<keyword evidence="1" id="KW-0812">Transmembrane</keyword>
<dbReference type="AlphaFoldDB" id="A0A8H3QVH5"/>
<evidence type="ECO:0000256" key="1">
    <source>
        <dbReference type="SAM" id="Phobius"/>
    </source>
</evidence>
<feature type="transmembrane region" description="Helical" evidence="1">
    <location>
        <begin position="31"/>
        <end position="50"/>
    </location>
</feature>
<dbReference type="PANTHER" id="PTHR34862:SF1">
    <property type="entry name" value="SPARK DOMAIN-CONTAINING PROTEIN"/>
    <property type="match status" value="1"/>
</dbReference>
<feature type="domain" description="DUF7729" evidence="2">
    <location>
        <begin position="54"/>
        <end position="245"/>
    </location>
</feature>
<accession>A0A8H3QVH5</accession>
<evidence type="ECO:0000313" key="4">
    <source>
        <dbReference type="Proteomes" id="UP000615446"/>
    </source>
</evidence>
<gene>
    <name evidence="3" type="ORF">RCL2_001758400</name>
</gene>
<dbReference type="Pfam" id="PF24855">
    <property type="entry name" value="DUF7729"/>
    <property type="match status" value="1"/>
</dbReference>
<dbReference type="EMBL" id="BLAL01000196">
    <property type="protein sequence ID" value="GES90754.1"/>
    <property type="molecule type" value="Genomic_DNA"/>
</dbReference>
<proteinExistence type="predicted"/>
<organism evidence="3 4">
    <name type="scientific">Rhizophagus clarus</name>
    <dbReference type="NCBI Taxonomy" id="94130"/>
    <lineage>
        <taxon>Eukaryota</taxon>
        <taxon>Fungi</taxon>
        <taxon>Fungi incertae sedis</taxon>
        <taxon>Mucoromycota</taxon>
        <taxon>Glomeromycotina</taxon>
        <taxon>Glomeromycetes</taxon>
        <taxon>Glomerales</taxon>
        <taxon>Glomeraceae</taxon>
        <taxon>Rhizophagus</taxon>
    </lineage>
</organism>
<dbReference type="PANTHER" id="PTHR34862">
    <property type="entry name" value="SPARK DOMAIN-CONTAINING PROTEIN"/>
    <property type="match status" value="1"/>
</dbReference>
<comment type="caution">
    <text evidence="3">The sequence shown here is derived from an EMBL/GenBank/DDBJ whole genome shotgun (WGS) entry which is preliminary data.</text>
</comment>
<evidence type="ECO:0000313" key="3">
    <source>
        <dbReference type="EMBL" id="GES90754.1"/>
    </source>
</evidence>
<name>A0A8H3QVH5_9GLOM</name>
<reference evidence="3" key="1">
    <citation type="submission" date="2019-10" db="EMBL/GenBank/DDBJ databases">
        <title>Conservation and host-specific expression of non-tandemly repeated heterogenous ribosome RNA gene in arbuscular mycorrhizal fungi.</title>
        <authorList>
            <person name="Maeda T."/>
            <person name="Kobayashi Y."/>
            <person name="Nakagawa T."/>
            <person name="Ezawa T."/>
            <person name="Yamaguchi K."/>
            <person name="Bino T."/>
            <person name="Nishimoto Y."/>
            <person name="Shigenobu S."/>
            <person name="Kawaguchi M."/>
        </authorList>
    </citation>
    <scope>NUCLEOTIDE SEQUENCE</scope>
    <source>
        <strain evidence="3">HR1</strain>
    </source>
</reference>
<sequence length="290" mass="31300">MTYYILINYIVLGTLYASFQNSFETRKKMKYIYFITLLILASAALGSAQLDGLSSTCQNTLTQFLGDKNINNCFPFSAITPLATTTTIPDQNTLKTAADAICAKPKCSDNLVSTTLNQFKTSCQTDISNNQTLAQLVNVALSLYSPMRDSICYKNSTGGYCFIESEAAAEQILQSAPKGQNPAFTFAGAQKNQVCTPCNKAIFNTFFNYQNVNPSAFSDVQNATGKNINDVKGAIEGKCGQNFIDGKVGDSTEDPQKFQTESANQKSSAASLVANPVNFVVLVGSLLAML</sequence>
<keyword evidence="1" id="KW-1133">Transmembrane helix</keyword>